<feature type="repeat" description="PPR" evidence="3">
    <location>
        <begin position="351"/>
        <end position="385"/>
    </location>
</feature>
<feature type="repeat" description="PPR" evidence="3">
    <location>
        <begin position="487"/>
        <end position="521"/>
    </location>
</feature>
<keyword evidence="2" id="KW-0677">Repeat</keyword>
<dbReference type="FunFam" id="1.25.40.10:FF:000782">
    <property type="entry name" value="Pentatricopeptide repeat-containing protein"/>
    <property type="match status" value="1"/>
</dbReference>
<sequence>MDKLCPLLLQTPLTLHPKPRTTSPTCSFSLNLTHASLDNIPVSIDIPASSSPLPSSIHGFYEIKTLDSLKAKHAQMVKVSKSASMAKDLITYYLQFGDVKSAGVVFLVGLVRNYAVWSSFLEELESTGGDPHDVLEVFGELNSKGVVFDSKVITVILKICTVVMDLWLGLEIHAMLMKRGFDMDVYLKSALIYFYWRCRGVECANKVFHEMPHPEDLLWNETIMLNLKSERWVKAFELFRGMQFSYAKPNGGTIVKMLQACGKVQALKEGKQIHGYVLKVGLESNTRVCSSLISMYSRNDKIELSRRVFDSMNDCNLSSWNSIITSYAALGYLNDAWNLFQQMEFSDAKPDIITWNCLLSGHALLGLYKEVLILFHRMQSIGFSPNSSSITSALQAVIELGLSNYGKEIHGYVIRKGLDYDVYVGTSLVDMYVKNNVLENARSYFDSMPNRNIFAWNSLISGYVIKGLFDDAKVLLNQMEEKGIEPDSVTWNVLVSGYSVWGHTEEALAVIDHMKIVGCTPSVISWTALISGCSQRGKYKDSLEFFIQMQQEGVKPNCATISSLLQTCGGLSLLRKGEEIHCLSLKSAFLEDVYVSTAVVDMYINSGNLGSALKVFEQTRNKTVASWNCMIMGFATYNLGKESISLFDEMLETGIFPDTITFTAVLSGCKNSGLVEEGWKYFDSMSRQYNIRPTIQHYTCMVDLLGRAGYLDEAWDFIQKMPINPDSTIWSSFLGSCKTHQNVDLGEIAAKKLFELEPYDSSNYVLMMNLYAMSNRWEDRERLKDIMDVRGVKVGHVWSWIEIGQTVHLFSGEEKPHQDEAEVFFELYQLVSEMKKLGYVPHIKCVYQNIDDIEKEKFLLSHTEKLAITYGLIKTKSSEPIRVIKNTRMCSDCHTAAKYMSLVRSREIFVRDGARFHHFKDGKCSCNDYW</sequence>
<evidence type="ECO:0000256" key="3">
    <source>
        <dbReference type="PROSITE-ProRule" id="PRU00708"/>
    </source>
</evidence>
<dbReference type="Proteomes" id="UP000593562">
    <property type="component" value="Unassembled WGS sequence"/>
</dbReference>
<proteinExistence type="inferred from homology"/>
<dbReference type="PANTHER" id="PTHR47926">
    <property type="entry name" value="PENTATRICOPEPTIDE REPEAT-CONTAINING PROTEIN"/>
    <property type="match status" value="1"/>
</dbReference>
<dbReference type="InterPro" id="IPR032867">
    <property type="entry name" value="DYW_dom"/>
</dbReference>
<feature type="repeat" description="PPR" evidence="3">
    <location>
        <begin position="522"/>
        <end position="556"/>
    </location>
</feature>
<evidence type="ECO:0000313" key="5">
    <source>
        <dbReference type="EMBL" id="KAF5733118.1"/>
    </source>
</evidence>
<dbReference type="Pfam" id="PF14432">
    <property type="entry name" value="DYW_deaminase"/>
    <property type="match status" value="1"/>
</dbReference>
<evidence type="ECO:0000256" key="1">
    <source>
        <dbReference type="ARBA" id="ARBA00006643"/>
    </source>
</evidence>
<feature type="repeat" description="PPR" evidence="3">
    <location>
        <begin position="316"/>
        <end position="350"/>
    </location>
</feature>
<keyword evidence="6" id="KW-1185">Reference proteome</keyword>
<feature type="domain" description="DYW" evidence="4">
    <location>
        <begin position="838"/>
        <end position="930"/>
    </location>
</feature>
<feature type="repeat" description="PPR" evidence="3">
    <location>
        <begin position="452"/>
        <end position="486"/>
    </location>
</feature>
<dbReference type="OrthoDB" id="185373at2759"/>
<dbReference type="AlphaFoldDB" id="A0A7J7CGE4"/>
<dbReference type="InterPro" id="IPR002885">
    <property type="entry name" value="PPR_rpt"/>
</dbReference>
<dbReference type="Pfam" id="PF13041">
    <property type="entry name" value="PPR_2"/>
    <property type="match status" value="4"/>
</dbReference>
<dbReference type="Gene3D" id="1.25.40.10">
    <property type="entry name" value="Tetratricopeptide repeat domain"/>
    <property type="match status" value="5"/>
</dbReference>
<protein>
    <submittedName>
        <fullName evidence="5">Pentatricopeptide repeat-containing protein</fullName>
    </submittedName>
</protein>
<comment type="similarity">
    <text evidence="1">Belongs to the PPR family. PCMP-H subfamily.</text>
</comment>
<name>A0A7J7CGE4_TRIWF</name>
<dbReference type="InterPro" id="IPR046848">
    <property type="entry name" value="E_motif"/>
</dbReference>
<dbReference type="PANTHER" id="PTHR47926:SF471">
    <property type="entry name" value="DYW DOMAIN-CONTAINING PROTEIN"/>
    <property type="match status" value="1"/>
</dbReference>
<dbReference type="Pfam" id="PF01535">
    <property type="entry name" value="PPR"/>
    <property type="match status" value="2"/>
</dbReference>
<dbReference type="Pfam" id="PF20431">
    <property type="entry name" value="E_motif"/>
    <property type="match status" value="1"/>
</dbReference>
<dbReference type="GO" id="GO:0009451">
    <property type="term" value="P:RNA modification"/>
    <property type="evidence" value="ECO:0007669"/>
    <property type="project" value="InterPro"/>
</dbReference>
<accession>A0A7J7CGE4</accession>
<organism evidence="5 6">
    <name type="scientific">Tripterygium wilfordii</name>
    <name type="common">Thunder God vine</name>
    <dbReference type="NCBI Taxonomy" id="458696"/>
    <lineage>
        <taxon>Eukaryota</taxon>
        <taxon>Viridiplantae</taxon>
        <taxon>Streptophyta</taxon>
        <taxon>Embryophyta</taxon>
        <taxon>Tracheophyta</taxon>
        <taxon>Spermatophyta</taxon>
        <taxon>Magnoliopsida</taxon>
        <taxon>eudicotyledons</taxon>
        <taxon>Gunneridae</taxon>
        <taxon>Pentapetalae</taxon>
        <taxon>rosids</taxon>
        <taxon>fabids</taxon>
        <taxon>Celastrales</taxon>
        <taxon>Celastraceae</taxon>
        <taxon>Tripterygium</taxon>
    </lineage>
</organism>
<dbReference type="FunFam" id="1.25.40.10:FF:000393">
    <property type="entry name" value="Pentatricopeptide repeat-containing protein At1g20230"/>
    <property type="match status" value="1"/>
</dbReference>
<dbReference type="EMBL" id="JAAARO010000017">
    <property type="protein sequence ID" value="KAF5733118.1"/>
    <property type="molecule type" value="Genomic_DNA"/>
</dbReference>
<dbReference type="NCBIfam" id="TIGR00756">
    <property type="entry name" value="PPR"/>
    <property type="match status" value="7"/>
</dbReference>
<reference evidence="5 6" key="1">
    <citation type="journal article" date="2020" name="Nat. Commun.">
        <title>Genome of Tripterygium wilfordii and identification of cytochrome P450 involved in triptolide biosynthesis.</title>
        <authorList>
            <person name="Tu L."/>
            <person name="Su P."/>
            <person name="Zhang Z."/>
            <person name="Gao L."/>
            <person name="Wang J."/>
            <person name="Hu T."/>
            <person name="Zhou J."/>
            <person name="Zhang Y."/>
            <person name="Zhao Y."/>
            <person name="Liu Y."/>
            <person name="Song Y."/>
            <person name="Tong Y."/>
            <person name="Lu Y."/>
            <person name="Yang J."/>
            <person name="Xu C."/>
            <person name="Jia M."/>
            <person name="Peters R.J."/>
            <person name="Huang L."/>
            <person name="Gao W."/>
        </authorList>
    </citation>
    <scope>NUCLEOTIDE SEQUENCE [LARGE SCALE GENOMIC DNA]</scope>
    <source>
        <strain evidence="6">cv. XIE 37</strain>
        <tissue evidence="5">Leaf</tissue>
    </source>
</reference>
<gene>
    <name evidence="5" type="ORF">HS088_TW17G00654</name>
</gene>
<dbReference type="GO" id="GO:0003723">
    <property type="term" value="F:RNA binding"/>
    <property type="evidence" value="ECO:0007669"/>
    <property type="project" value="InterPro"/>
</dbReference>
<dbReference type="PROSITE" id="PS51375">
    <property type="entry name" value="PPR"/>
    <property type="match status" value="7"/>
</dbReference>
<evidence type="ECO:0000313" key="6">
    <source>
        <dbReference type="Proteomes" id="UP000593562"/>
    </source>
</evidence>
<dbReference type="FunFam" id="1.25.40.10:FF:000090">
    <property type="entry name" value="Pentatricopeptide repeat-containing protein, chloroplastic"/>
    <property type="match status" value="1"/>
</dbReference>
<evidence type="ECO:0000256" key="2">
    <source>
        <dbReference type="ARBA" id="ARBA00022737"/>
    </source>
</evidence>
<dbReference type="FunFam" id="1.25.40.10:FF:000285">
    <property type="entry name" value="Pentatricopeptide repeat-containing protein, chloroplastic"/>
    <property type="match status" value="1"/>
</dbReference>
<feature type="repeat" description="PPR" evidence="3">
    <location>
        <begin position="658"/>
        <end position="688"/>
    </location>
</feature>
<dbReference type="InterPro" id="IPR011990">
    <property type="entry name" value="TPR-like_helical_dom_sf"/>
</dbReference>
<comment type="caution">
    <text evidence="5">The sequence shown here is derived from an EMBL/GenBank/DDBJ whole genome shotgun (WGS) entry which is preliminary data.</text>
</comment>
<feature type="repeat" description="PPR" evidence="3">
    <location>
        <begin position="623"/>
        <end position="657"/>
    </location>
</feature>
<evidence type="ECO:0000259" key="4">
    <source>
        <dbReference type="Pfam" id="PF14432"/>
    </source>
</evidence>
<dbReference type="GO" id="GO:0008270">
    <property type="term" value="F:zinc ion binding"/>
    <property type="evidence" value="ECO:0007669"/>
    <property type="project" value="InterPro"/>
</dbReference>
<dbReference type="InterPro" id="IPR046960">
    <property type="entry name" value="PPR_At4g14850-like_plant"/>
</dbReference>
<dbReference type="InParanoid" id="A0A7J7CGE4"/>
<dbReference type="FunCoup" id="A0A7J7CGE4">
    <property type="interactions" value="625"/>
</dbReference>